<dbReference type="Gene3D" id="2.70.98.10">
    <property type="match status" value="1"/>
</dbReference>
<feature type="region of interest" description="Disordered" evidence="1">
    <location>
        <begin position="191"/>
        <end position="223"/>
    </location>
</feature>
<dbReference type="InterPro" id="IPR040633">
    <property type="entry name" value="Gal_mutarotas_3"/>
</dbReference>
<feature type="chain" id="PRO_5038545959" evidence="2">
    <location>
        <begin position="32"/>
        <end position="455"/>
    </location>
</feature>
<dbReference type="InterPro" id="IPR014718">
    <property type="entry name" value="GH-type_carb-bd"/>
</dbReference>
<protein>
    <submittedName>
        <fullName evidence="4">F5/8 type C domain-containing protein</fullName>
    </submittedName>
</protein>
<dbReference type="InterPro" id="IPR008979">
    <property type="entry name" value="Galactose-bd-like_sf"/>
</dbReference>
<evidence type="ECO:0000259" key="3">
    <source>
        <dbReference type="PROSITE" id="PS50022"/>
    </source>
</evidence>
<dbReference type="Proteomes" id="UP000199288">
    <property type="component" value="Unassembled WGS sequence"/>
</dbReference>
<name>A0A1H4BNN5_9ACTO</name>
<feature type="domain" description="F5/8 type C" evidence="3">
    <location>
        <begin position="30"/>
        <end position="170"/>
    </location>
</feature>
<keyword evidence="2" id="KW-0732">Signal</keyword>
<proteinExistence type="predicted"/>
<organism evidence="4 5">
    <name type="scientific">Bowdeniella nasicola</name>
    <dbReference type="NCBI Taxonomy" id="208480"/>
    <lineage>
        <taxon>Bacteria</taxon>
        <taxon>Bacillati</taxon>
        <taxon>Actinomycetota</taxon>
        <taxon>Actinomycetes</taxon>
        <taxon>Actinomycetales</taxon>
        <taxon>Actinomycetaceae</taxon>
        <taxon>Bowdeniella</taxon>
    </lineage>
</organism>
<feature type="signal peptide" evidence="2">
    <location>
        <begin position="1"/>
        <end position="31"/>
    </location>
</feature>
<dbReference type="EMBL" id="FNQV01000010">
    <property type="protein sequence ID" value="SEA49795.1"/>
    <property type="molecule type" value="Genomic_DNA"/>
</dbReference>
<dbReference type="InterPro" id="IPR000421">
    <property type="entry name" value="FA58C"/>
</dbReference>
<gene>
    <name evidence="4" type="ORF">SAMN02910418_01727</name>
</gene>
<reference evidence="5" key="1">
    <citation type="submission" date="2016-10" db="EMBL/GenBank/DDBJ databases">
        <authorList>
            <person name="Varghese N."/>
            <person name="Submissions S."/>
        </authorList>
    </citation>
    <scope>NUCLEOTIDE SEQUENCE [LARGE SCALE GENOMIC DNA]</scope>
    <source>
        <strain evidence="5">KPR-1</strain>
    </source>
</reference>
<dbReference type="Pfam" id="PF00754">
    <property type="entry name" value="F5_F8_type_C"/>
    <property type="match status" value="1"/>
</dbReference>
<evidence type="ECO:0000313" key="5">
    <source>
        <dbReference type="Proteomes" id="UP000199288"/>
    </source>
</evidence>
<dbReference type="AlphaFoldDB" id="A0A1H4BNN5"/>
<dbReference type="GO" id="GO:0030246">
    <property type="term" value="F:carbohydrate binding"/>
    <property type="evidence" value="ECO:0007669"/>
    <property type="project" value="InterPro"/>
</dbReference>
<accession>A0A1H4BNN5</accession>
<dbReference type="PROSITE" id="PS50022">
    <property type="entry name" value="FA58C_3"/>
    <property type="match status" value="1"/>
</dbReference>
<evidence type="ECO:0000256" key="1">
    <source>
        <dbReference type="SAM" id="MobiDB-lite"/>
    </source>
</evidence>
<sequence>MNLARSIGVIAVGSLLSAGLALPATTSPAAAEPVYTAIDQSQMSIVDVSSVEESAEAPNGAAALVLDGNKETYWHTKWAGGVDPLPHHLTIELVDEAVDLGRVVLTPRQSSNGSGRVAQYSIQKAESCEADFTEVAKGDVAAETDPKADVVIDFDAVAARCVKVVYNASWGGNNTPEQVATLAEFNAFSVTDDGSEPVEPTEPAEPTDPTPAPGPEIVVPDGAPELSADGLSVRLHPDFPQVVDYRLGDAQLAGKLGDPLTQVTIDEKPYDVTVAAPTGTGASATYALSVADLDVTFNVTITVADGVLTWTITDVNDPDSKVHRIAVPGLDLESVTAAQQGSIITSKLGVSRSQNPDTSLNVATAEPGTHTGFMVGANEQALAAGFMSNAVSDNTSDGPRSGSNARWIANVTTIGDARIGTVSPGPFVYRGTTAHLGLGPEADPFAQVKIVADGS</sequence>
<keyword evidence="5" id="KW-1185">Reference proteome</keyword>
<dbReference type="Pfam" id="PF18080">
    <property type="entry name" value="Gal_mutarotas_3"/>
    <property type="match status" value="1"/>
</dbReference>
<dbReference type="SUPFAM" id="SSF49785">
    <property type="entry name" value="Galactose-binding domain-like"/>
    <property type="match status" value="1"/>
</dbReference>
<dbReference type="Gene3D" id="2.60.120.260">
    <property type="entry name" value="Galactose-binding domain-like"/>
    <property type="match status" value="1"/>
</dbReference>
<evidence type="ECO:0000256" key="2">
    <source>
        <dbReference type="SAM" id="SignalP"/>
    </source>
</evidence>
<evidence type="ECO:0000313" key="4">
    <source>
        <dbReference type="EMBL" id="SEA49795.1"/>
    </source>
</evidence>
<dbReference type="RefSeq" id="WP_176780756.1">
    <property type="nucleotide sequence ID" value="NZ_FNQV01000010.1"/>
</dbReference>